<organism evidence="3 4">
    <name type="scientific">Saprolegnia parasitica (strain CBS 223.65)</name>
    <dbReference type="NCBI Taxonomy" id="695850"/>
    <lineage>
        <taxon>Eukaryota</taxon>
        <taxon>Sar</taxon>
        <taxon>Stramenopiles</taxon>
        <taxon>Oomycota</taxon>
        <taxon>Saprolegniomycetes</taxon>
        <taxon>Saprolegniales</taxon>
        <taxon>Saprolegniaceae</taxon>
        <taxon>Saprolegnia</taxon>
    </lineage>
</organism>
<dbReference type="AlphaFoldDB" id="A0A067D894"/>
<feature type="domain" description="Protein kinase" evidence="2">
    <location>
        <begin position="447"/>
        <end position="717"/>
    </location>
</feature>
<dbReference type="OrthoDB" id="4062651at2759"/>
<evidence type="ECO:0000259" key="2">
    <source>
        <dbReference type="PROSITE" id="PS50011"/>
    </source>
</evidence>
<feature type="transmembrane region" description="Helical" evidence="1">
    <location>
        <begin position="276"/>
        <end position="292"/>
    </location>
</feature>
<accession>A0A067D894</accession>
<evidence type="ECO:0000256" key="1">
    <source>
        <dbReference type="SAM" id="Phobius"/>
    </source>
</evidence>
<dbReference type="InterPro" id="IPR011009">
    <property type="entry name" value="Kinase-like_dom_sf"/>
</dbReference>
<name>A0A067D894_SAPPC</name>
<dbReference type="Gene3D" id="1.10.510.10">
    <property type="entry name" value="Transferase(Phosphotransferase) domain 1"/>
    <property type="match status" value="1"/>
</dbReference>
<dbReference type="GeneID" id="24123571"/>
<keyword evidence="1" id="KW-1133">Transmembrane helix</keyword>
<dbReference type="InterPro" id="IPR051681">
    <property type="entry name" value="Ser/Thr_Kinases-Pseudokinases"/>
</dbReference>
<reference evidence="3 4" key="1">
    <citation type="journal article" date="2013" name="PLoS Genet.">
        <title>Distinctive expansion of potential virulence genes in the genome of the oomycete fish pathogen Saprolegnia parasitica.</title>
        <authorList>
            <person name="Jiang R.H."/>
            <person name="de Bruijn I."/>
            <person name="Haas B.J."/>
            <person name="Belmonte R."/>
            <person name="Lobach L."/>
            <person name="Christie J."/>
            <person name="van den Ackerveken G."/>
            <person name="Bottin A."/>
            <person name="Bulone V."/>
            <person name="Diaz-Moreno S.M."/>
            <person name="Dumas B."/>
            <person name="Fan L."/>
            <person name="Gaulin E."/>
            <person name="Govers F."/>
            <person name="Grenville-Briggs L.J."/>
            <person name="Horner N.R."/>
            <person name="Levin J.Z."/>
            <person name="Mammella M."/>
            <person name="Meijer H.J."/>
            <person name="Morris P."/>
            <person name="Nusbaum C."/>
            <person name="Oome S."/>
            <person name="Phillips A.J."/>
            <person name="van Rooyen D."/>
            <person name="Rzeszutek E."/>
            <person name="Saraiva M."/>
            <person name="Secombes C.J."/>
            <person name="Seidl M.F."/>
            <person name="Snel B."/>
            <person name="Stassen J.H."/>
            <person name="Sykes S."/>
            <person name="Tripathy S."/>
            <person name="van den Berg H."/>
            <person name="Vega-Arreguin J.C."/>
            <person name="Wawra S."/>
            <person name="Young S.K."/>
            <person name="Zeng Q."/>
            <person name="Dieguez-Uribeondo J."/>
            <person name="Russ C."/>
            <person name="Tyler B.M."/>
            <person name="van West P."/>
        </authorList>
    </citation>
    <scope>NUCLEOTIDE SEQUENCE [LARGE SCALE GENOMIC DNA]</scope>
    <source>
        <strain evidence="3 4">CBS 223.65</strain>
    </source>
</reference>
<dbReference type="PANTHER" id="PTHR44329">
    <property type="entry name" value="SERINE/THREONINE-PROTEIN KINASE TNNI3K-RELATED"/>
    <property type="match status" value="1"/>
</dbReference>
<feature type="transmembrane region" description="Helical" evidence="1">
    <location>
        <begin position="359"/>
        <end position="384"/>
    </location>
</feature>
<feature type="transmembrane region" description="Helical" evidence="1">
    <location>
        <begin position="298"/>
        <end position="316"/>
    </location>
</feature>
<feature type="transmembrane region" description="Helical" evidence="1">
    <location>
        <begin position="202"/>
        <end position="232"/>
    </location>
</feature>
<dbReference type="GO" id="GO:0004674">
    <property type="term" value="F:protein serine/threonine kinase activity"/>
    <property type="evidence" value="ECO:0007669"/>
    <property type="project" value="TreeGrafter"/>
</dbReference>
<dbReference type="KEGG" id="spar:SPRG_00949"/>
<dbReference type="SMART" id="SM00220">
    <property type="entry name" value="S_TKc"/>
    <property type="match status" value="1"/>
</dbReference>
<dbReference type="PROSITE" id="PS50011">
    <property type="entry name" value="PROTEIN_KINASE_DOM"/>
    <property type="match status" value="1"/>
</dbReference>
<dbReference type="VEuPathDB" id="FungiDB:SPRG_00949"/>
<dbReference type="InterPro" id="IPR001245">
    <property type="entry name" value="Ser-Thr/Tyr_kinase_cat_dom"/>
</dbReference>
<dbReference type="Pfam" id="PF07714">
    <property type="entry name" value="PK_Tyr_Ser-Thr"/>
    <property type="match status" value="1"/>
</dbReference>
<dbReference type="GO" id="GO:0005524">
    <property type="term" value="F:ATP binding"/>
    <property type="evidence" value="ECO:0007669"/>
    <property type="project" value="InterPro"/>
</dbReference>
<dbReference type="EMBL" id="KK583190">
    <property type="protein sequence ID" value="KDO34891.1"/>
    <property type="molecule type" value="Genomic_DNA"/>
</dbReference>
<dbReference type="RefSeq" id="XP_012194550.1">
    <property type="nucleotide sequence ID" value="XM_012339160.1"/>
</dbReference>
<dbReference type="STRING" id="695850.A0A067D894"/>
<dbReference type="SUPFAM" id="SSF56112">
    <property type="entry name" value="Protein kinase-like (PK-like)"/>
    <property type="match status" value="1"/>
</dbReference>
<feature type="transmembrane region" description="Helical" evidence="1">
    <location>
        <begin position="101"/>
        <end position="123"/>
    </location>
</feature>
<dbReference type="OMA" id="WAKFISF"/>
<dbReference type="Proteomes" id="UP000030745">
    <property type="component" value="Unassembled WGS sequence"/>
</dbReference>
<gene>
    <name evidence="3" type="ORF">SPRG_00949</name>
</gene>
<dbReference type="InterPro" id="IPR000719">
    <property type="entry name" value="Prot_kinase_dom"/>
</dbReference>
<keyword evidence="4" id="KW-1185">Reference proteome</keyword>
<feature type="transmembrane region" description="Helical" evidence="1">
    <location>
        <begin position="159"/>
        <end position="181"/>
    </location>
</feature>
<sequence length="741" mass="82961">MVGATPPPQGGSPFSPFRDYEYLTMDFGTRSHVESVSLYMNANQTLLLDSVKSLQTGLGQLPAMGDGHEMPPSTRSRRFCAQWRCDMQLWQRLRSNWDASVLWATLVAILLMLAAAFALTYVVDEQRYKKMHFGAHMLCLLPEWNATVKDSASESNIKMLSTILTLGNYFVIFVVSAFLAVQCRATRRKIIANPNNTNLTSVFVLPCYDMVWLTLLVVAVYGMSVMAVSITVSMKTIWAYRGAACFLIYLPTSWVMQLLPILMVQKSISKAAVQRSMLLSGAVSALLLSVMVLDKMHIAIFFIVFHAVSIGFYTWAKFISFSRASFDYIYIVLVASSLVGILPPVMLLIRSPDHDDMYYYLYVTVTVIGNLIDCFGILGIMLTLRADTKYWLGIDYNSLHTKDPAKLYLRLIAERGMVSSFSTRTSVYDVHYMIEEFKKSMIDFSLLDLESVVAQGATAVVLRGSMQRTLRDAVPVAIKMYTSLFVTDDDVRRFSKETSLNIGLSHPNIVRFYGLCVVPPAICLVFEYCEWGSLELVLLAQNRSTTEWDLQTKLKACLDACRAVAYLHSFSPPLLHRDIKTANFLLASDAMLKLSDFGESNLMRPKNDGTMTVVGSVDFMAPEMISGGRPASAVYGTAADVYSLTMTLWHILAPGRNPWKGRSHFEVYTEVTQGHRPTIPLTLPPDCIDLLENGWAADPAKRLSVQAIAARFQTMWLLASHRQHLPRTGRLQCGSLKPSPR</sequence>
<keyword evidence="3" id="KW-0808">Transferase</keyword>
<protein>
    <submittedName>
        <fullName evidence="3">TKL protein kinase</fullName>
    </submittedName>
</protein>
<feature type="transmembrane region" description="Helical" evidence="1">
    <location>
        <begin position="328"/>
        <end position="347"/>
    </location>
</feature>
<dbReference type="PANTHER" id="PTHR44329:SF289">
    <property type="entry name" value="SERINE_THREONINE-PROTEIN KINASE VIK"/>
    <property type="match status" value="1"/>
</dbReference>
<dbReference type="InterPro" id="IPR008271">
    <property type="entry name" value="Ser/Thr_kinase_AS"/>
</dbReference>
<dbReference type="Gene3D" id="3.30.200.20">
    <property type="entry name" value="Phosphorylase Kinase, domain 1"/>
    <property type="match status" value="1"/>
</dbReference>
<keyword evidence="1" id="KW-0472">Membrane</keyword>
<evidence type="ECO:0000313" key="4">
    <source>
        <dbReference type="Proteomes" id="UP000030745"/>
    </source>
</evidence>
<proteinExistence type="predicted"/>
<keyword evidence="1" id="KW-0812">Transmembrane</keyword>
<feature type="transmembrane region" description="Helical" evidence="1">
    <location>
        <begin position="238"/>
        <end position="264"/>
    </location>
</feature>
<dbReference type="PROSITE" id="PS00108">
    <property type="entry name" value="PROTEIN_KINASE_ST"/>
    <property type="match status" value="1"/>
</dbReference>
<evidence type="ECO:0000313" key="3">
    <source>
        <dbReference type="EMBL" id="KDO34891.1"/>
    </source>
</evidence>
<keyword evidence="3" id="KW-0418">Kinase</keyword>